<dbReference type="InterPro" id="IPR002895">
    <property type="entry name" value="Paramecium_SA"/>
</dbReference>
<accession>A0A8S1YRT3</accession>
<name>A0A8S1YRT3_PAROT</name>
<dbReference type="SMART" id="SM00639">
    <property type="entry name" value="PSA"/>
    <property type="match status" value="4"/>
</dbReference>
<reference evidence="1" key="1">
    <citation type="submission" date="2021-01" db="EMBL/GenBank/DDBJ databases">
        <authorList>
            <consortium name="Genoscope - CEA"/>
            <person name="William W."/>
        </authorList>
    </citation>
    <scope>NUCLEOTIDE SEQUENCE</scope>
</reference>
<dbReference type="EMBL" id="CAJJDP010000186">
    <property type="protein sequence ID" value="CAD8214584.1"/>
    <property type="molecule type" value="Genomic_DNA"/>
</dbReference>
<dbReference type="Proteomes" id="UP000683925">
    <property type="component" value="Unassembled WGS sequence"/>
</dbReference>
<gene>
    <name evidence="1" type="ORF">POCTA_138.1.T1820026</name>
</gene>
<dbReference type="Pfam" id="PF01508">
    <property type="entry name" value="Paramecium_SA"/>
    <property type="match status" value="2"/>
</dbReference>
<evidence type="ECO:0000313" key="1">
    <source>
        <dbReference type="EMBL" id="CAD8214584.1"/>
    </source>
</evidence>
<protein>
    <submittedName>
        <fullName evidence="1">Uncharacterized protein</fullName>
    </submittedName>
</protein>
<keyword evidence="2" id="KW-1185">Reference proteome</keyword>
<comment type="caution">
    <text evidence="1">The sequence shown here is derived from an EMBL/GenBank/DDBJ whole genome shotgun (WGS) entry which is preliminary data.</text>
</comment>
<proteinExistence type="predicted"/>
<dbReference type="OrthoDB" id="4062651at2759"/>
<evidence type="ECO:0000313" key="2">
    <source>
        <dbReference type="Proteomes" id="UP000683925"/>
    </source>
</evidence>
<dbReference type="AlphaFoldDB" id="A0A8S1YRT3"/>
<sequence>MVHFIMILAKHITLNANSKEMVPMWDDSCYMCRFRGRKMLFKCDTTTGIGLTPAYYEGINAGGNTCSANSELTASVEKLDAYTGYAIADCLSVITKTKCFVNAGGDGCEAYDDATSDPCPTVKLFKQEQQQFHILMAFVNYMIARLKQINLVVKPSLHLLLQLQPVLVILVYLLIRLAQASSVLAQQMQLRLLVSPQKILAQILLLGSVHMQKKKKKCLVSGTSFVQKNCDSAASTVTTLAGCQAGSTNCVIRVGGCQFRANCASYKVQGTCVKNACGLLQQLNLLIKVVVQPKHQLVLIVILNVQPLENVQSKQLQTRQFLCTIEEQCKKNTKDKDCVWNTNADPVTCADILCATAPITSYSDHDGCREYLVGCTVNVIDVNGTPTLQGCVAYKTCNSYTHEGQCKISSDKDNTGANIVCGWNGTTCAIKSCLTAQGTVNTPTFLWIIQLVVLLMQQIKVVLLFQMSVKCITKKCENSLNYGSESECDTYLSGCTTDAIKCKTKICEDFSLSTDALCKAGLSICTSNGVNCVKIGTYSQALAEAGCVTDSNLKQCQWMTLTGQDAYCTNKSCTTAPTSLTTEAQCVAYFTPSVGICTTKKDGGCTLKGACTSANVATACTTDNNKNECQWDTEANNCRLKECQDFAGTTHAACQKQRTVMQEFRLKHCGATNIKGGCKTGTDDNVSKQYPLKEPQTLFARSLPHVLILSTQPMMNVFQLIQIVHQINQLDVFRWLIAQQIPKTNVSETRMENKKMLMEVLHHLVLRLG</sequence>
<organism evidence="1 2">
    <name type="scientific">Paramecium octaurelia</name>
    <dbReference type="NCBI Taxonomy" id="43137"/>
    <lineage>
        <taxon>Eukaryota</taxon>
        <taxon>Sar</taxon>
        <taxon>Alveolata</taxon>
        <taxon>Ciliophora</taxon>
        <taxon>Intramacronucleata</taxon>
        <taxon>Oligohymenophorea</taxon>
        <taxon>Peniculida</taxon>
        <taxon>Parameciidae</taxon>
        <taxon>Paramecium</taxon>
    </lineage>
</organism>